<protein>
    <recommendedName>
        <fullName evidence="3">SGNH hydrolase-type esterase domain-containing protein</fullName>
    </recommendedName>
</protein>
<dbReference type="EMBL" id="FWFN01000006">
    <property type="protein sequence ID" value="SLN63001.1"/>
    <property type="molecule type" value="Genomic_DNA"/>
</dbReference>
<gene>
    <name evidence="1" type="ORF">PSM7751_03220</name>
</gene>
<name>A0A1X6ZVU9_9RHOB</name>
<keyword evidence="2" id="KW-1185">Reference proteome</keyword>
<dbReference type="OrthoDB" id="6174477at2"/>
<dbReference type="Proteomes" id="UP000193963">
    <property type="component" value="Unassembled WGS sequence"/>
</dbReference>
<dbReference type="RefSeq" id="WP_085889228.1">
    <property type="nucleotide sequence ID" value="NZ_FWFN01000006.1"/>
</dbReference>
<sequence length="278" mass="29725">MTQPTAPPRILVLGSSHTVALKEGHARLPEELRAALDVTFFALGGSLISHYTVDAAGQFRLRDDVAPALASQCREQARAINDGTEEVDLAPFDVICLAGTFNGLDPMIRLLPQVGVDGMHDPDTAAARGTLLSPEALEGIAARMIDRAIPAWDFTALAGKRLFVMAPPLPFEKVLRPEVGGRLGAQITEEIRANPAYVPCIQAYLADLTEALQARAGMTLLPQPPETLSAHGILSADSYADGAKRIGGGDQPDRDFLHGNARWGELFWTRFAPLCAAA</sequence>
<accession>A0A1X6ZVU9</accession>
<reference evidence="2" key="1">
    <citation type="submission" date="2017-03" db="EMBL/GenBank/DDBJ databases">
        <authorList>
            <person name="Rodrigo-Torres L."/>
            <person name="Arahal R.D."/>
            <person name="Lucena T."/>
        </authorList>
    </citation>
    <scope>NUCLEOTIDE SEQUENCE [LARGE SCALE GENOMIC DNA]</scope>
    <source>
        <strain evidence="2">CECT 7751</strain>
    </source>
</reference>
<organism evidence="1 2">
    <name type="scientific">Pseudooceanicola marinus</name>
    <dbReference type="NCBI Taxonomy" id="396013"/>
    <lineage>
        <taxon>Bacteria</taxon>
        <taxon>Pseudomonadati</taxon>
        <taxon>Pseudomonadota</taxon>
        <taxon>Alphaproteobacteria</taxon>
        <taxon>Rhodobacterales</taxon>
        <taxon>Paracoccaceae</taxon>
        <taxon>Pseudooceanicola</taxon>
    </lineage>
</organism>
<evidence type="ECO:0000313" key="1">
    <source>
        <dbReference type="EMBL" id="SLN63001.1"/>
    </source>
</evidence>
<evidence type="ECO:0008006" key="3">
    <source>
        <dbReference type="Google" id="ProtNLM"/>
    </source>
</evidence>
<evidence type="ECO:0000313" key="2">
    <source>
        <dbReference type="Proteomes" id="UP000193963"/>
    </source>
</evidence>
<proteinExistence type="predicted"/>
<dbReference type="AlphaFoldDB" id="A0A1X6ZVU9"/>